<proteinExistence type="predicted"/>
<evidence type="ECO:0000256" key="1">
    <source>
        <dbReference type="SAM" id="MobiDB-lite"/>
    </source>
</evidence>
<accession>A0A1B7NK27</accession>
<dbReference type="Proteomes" id="UP000091918">
    <property type="component" value="Unassembled WGS sequence"/>
</dbReference>
<evidence type="ECO:0000313" key="2">
    <source>
        <dbReference type="EMBL" id="OAX77020.1"/>
    </source>
</evidence>
<name>A0A1B7NK27_9EURO</name>
<keyword evidence="3" id="KW-1185">Reference proteome</keyword>
<feature type="region of interest" description="Disordered" evidence="1">
    <location>
        <begin position="1"/>
        <end position="37"/>
    </location>
</feature>
<dbReference type="AlphaFoldDB" id="A0A1B7NK27"/>
<dbReference type="EMBL" id="LGUA01003659">
    <property type="protein sequence ID" value="OAX77020.1"/>
    <property type="molecule type" value="Genomic_DNA"/>
</dbReference>
<organism evidence="2 3">
    <name type="scientific">Emergomyces africanus</name>
    <dbReference type="NCBI Taxonomy" id="1955775"/>
    <lineage>
        <taxon>Eukaryota</taxon>
        <taxon>Fungi</taxon>
        <taxon>Dikarya</taxon>
        <taxon>Ascomycota</taxon>
        <taxon>Pezizomycotina</taxon>
        <taxon>Eurotiomycetes</taxon>
        <taxon>Eurotiomycetidae</taxon>
        <taxon>Onygenales</taxon>
        <taxon>Ajellomycetaceae</taxon>
        <taxon>Emergomyces</taxon>
    </lineage>
</organism>
<gene>
    <name evidence="2" type="ORF">ACJ72_08686</name>
</gene>
<sequence length="60" mass="6661">MTSTHSNTRRTRNISDPEATSHVEKISETRAQESGDAQQAFSVNMLIIQQASTLNSINEQ</sequence>
<comment type="caution">
    <text evidence="2">The sequence shown here is derived from an EMBL/GenBank/DDBJ whole genome shotgun (WGS) entry which is preliminary data.</text>
</comment>
<evidence type="ECO:0000313" key="3">
    <source>
        <dbReference type="Proteomes" id="UP000091918"/>
    </source>
</evidence>
<reference evidence="2 3" key="1">
    <citation type="submission" date="2015-07" db="EMBL/GenBank/DDBJ databases">
        <title>Emmonsia species relationships and genome sequence.</title>
        <authorList>
            <person name="Cuomo C.A."/>
            <person name="Schwartz I.S."/>
            <person name="Kenyon C."/>
            <person name="de Hoog G.S."/>
            <person name="Govender N.P."/>
            <person name="Botha A."/>
            <person name="Moreno L."/>
            <person name="de Vries M."/>
            <person name="Munoz J.F."/>
            <person name="Stielow J.B."/>
        </authorList>
    </citation>
    <scope>NUCLEOTIDE SEQUENCE [LARGE SCALE GENOMIC DNA]</scope>
    <source>
        <strain evidence="2 3">CBS 136260</strain>
    </source>
</reference>
<protein>
    <submittedName>
        <fullName evidence="2">Uncharacterized protein</fullName>
    </submittedName>
</protein>
<feature type="compositionally biased region" description="Basic and acidic residues" evidence="1">
    <location>
        <begin position="13"/>
        <end position="33"/>
    </location>
</feature>